<evidence type="ECO:0000313" key="5">
    <source>
        <dbReference type="Proteomes" id="UP000499080"/>
    </source>
</evidence>
<dbReference type="Proteomes" id="UP000499080">
    <property type="component" value="Unassembled WGS sequence"/>
</dbReference>
<dbReference type="OrthoDB" id="412600at2759"/>
<comment type="catalytic activity">
    <reaction evidence="2">
        <text>S-ubiquitinyl-[E2 ubiquitin-conjugating enzyme]-L-cysteine + [acceptor protein]-L-lysine = [E2 ubiquitin-conjugating enzyme]-L-cysteine + N(6)-ubiquitinyl-[acceptor protein]-L-lysine.</text>
        <dbReference type="EC" id="2.3.2.26"/>
    </reaction>
</comment>
<comment type="caution">
    <text evidence="4">The sequence shown here is derived from an EMBL/GenBank/DDBJ whole genome shotgun (WGS) entry which is preliminary data.</text>
</comment>
<reference evidence="4 5" key="1">
    <citation type="journal article" date="2019" name="Sci. Rep.">
        <title>Orb-weaving spider Araneus ventricosus genome elucidates the spidroin gene catalogue.</title>
        <authorList>
            <person name="Kono N."/>
            <person name="Nakamura H."/>
            <person name="Ohtoshi R."/>
            <person name="Moran D.A.P."/>
            <person name="Shinohara A."/>
            <person name="Yoshida Y."/>
            <person name="Fujiwara M."/>
            <person name="Mori M."/>
            <person name="Tomita M."/>
            <person name="Arakawa K."/>
        </authorList>
    </citation>
    <scope>NUCLEOTIDE SEQUENCE [LARGE SCALE GENOMIC DNA]</scope>
</reference>
<evidence type="ECO:0000313" key="3">
    <source>
        <dbReference type="EMBL" id="GBO21063.1"/>
    </source>
</evidence>
<dbReference type="GO" id="GO:0016607">
    <property type="term" value="C:nuclear speck"/>
    <property type="evidence" value="ECO:0007669"/>
    <property type="project" value="TreeGrafter"/>
</dbReference>
<organism evidence="4 5">
    <name type="scientific">Araneus ventricosus</name>
    <name type="common">Orbweaver spider</name>
    <name type="synonym">Epeira ventricosa</name>
    <dbReference type="NCBI Taxonomy" id="182803"/>
    <lineage>
        <taxon>Eukaryota</taxon>
        <taxon>Metazoa</taxon>
        <taxon>Ecdysozoa</taxon>
        <taxon>Arthropoda</taxon>
        <taxon>Chelicerata</taxon>
        <taxon>Arachnida</taxon>
        <taxon>Araneae</taxon>
        <taxon>Araneomorphae</taxon>
        <taxon>Entelegynae</taxon>
        <taxon>Araneoidea</taxon>
        <taxon>Araneidae</taxon>
        <taxon>Araneus</taxon>
    </lineage>
</organism>
<protein>
    <recommendedName>
        <fullName evidence="2">E3 ubiquitin-protein ligase</fullName>
        <ecNumber evidence="2">2.3.2.26</ecNumber>
    </recommendedName>
</protein>
<dbReference type="UniPathway" id="UPA00143"/>
<evidence type="ECO:0000313" key="4">
    <source>
        <dbReference type="EMBL" id="GBO21070.1"/>
    </source>
</evidence>
<feature type="non-terminal residue" evidence="4">
    <location>
        <position position="93"/>
    </location>
</feature>
<dbReference type="PANTHER" id="PTHR45670:SF1">
    <property type="entry name" value="E3 UBIQUITIN-PROTEIN LIGASE HECTD1"/>
    <property type="match status" value="1"/>
</dbReference>
<name>A0A4Y2VBJ1_ARAVE</name>
<comment type="function">
    <text evidence="2">E3 ubiquitin-protein ligase which accepts ubiquitin from an E2 ubiquitin-conjugating enzyme in the form of a thioester and then directly transfers the ubiquitin to targeted substrates.</text>
</comment>
<keyword evidence="2" id="KW-0833">Ubl conjugation pathway</keyword>
<dbReference type="InterPro" id="IPR045322">
    <property type="entry name" value="HECTD1/TRIP12-like"/>
</dbReference>
<accession>A0A4Y2VBJ1</accession>
<dbReference type="GO" id="GO:0070534">
    <property type="term" value="P:protein K63-linked ubiquitination"/>
    <property type="evidence" value="ECO:0007669"/>
    <property type="project" value="TreeGrafter"/>
</dbReference>
<dbReference type="EMBL" id="BGPR01044325">
    <property type="protein sequence ID" value="GBO21070.1"/>
    <property type="molecule type" value="Genomic_DNA"/>
</dbReference>
<gene>
    <name evidence="4" type="primary">Hectd1_0</name>
    <name evidence="3" type="synonym">Hectd1_1</name>
    <name evidence="3" type="ORF">AVEN_176128_1</name>
    <name evidence="4" type="ORF">AVEN_31535_1</name>
</gene>
<dbReference type="AlphaFoldDB" id="A0A4Y2VBJ1"/>
<sequence>MKSKMAAQASPQDQRLLVLELICTREAGSVFDASGLNCVLTFIRDIGSLVHKDTLHSAMAVVSRLCGKMEPHDASLASCVEALSVLLKHDDSH</sequence>
<dbReference type="PANTHER" id="PTHR45670">
    <property type="entry name" value="E3 UBIQUITIN-PROTEIN LIGASE TRIP12"/>
    <property type="match status" value="1"/>
</dbReference>
<evidence type="ECO:0000256" key="2">
    <source>
        <dbReference type="RuleBase" id="RU369009"/>
    </source>
</evidence>
<comment type="pathway">
    <text evidence="2">Protein modification; protein ubiquitination.</text>
</comment>
<keyword evidence="5" id="KW-1185">Reference proteome</keyword>
<proteinExistence type="inferred from homology"/>
<comment type="similarity">
    <text evidence="2">Belongs to the UPL family. K-HECT subfamily.</text>
</comment>
<dbReference type="GO" id="GO:0043161">
    <property type="term" value="P:proteasome-mediated ubiquitin-dependent protein catabolic process"/>
    <property type="evidence" value="ECO:0007669"/>
    <property type="project" value="TreeGrafter"/>
</dbReference>
<dbReference type="EC" id="2.3.2.26" evidence="2"/>
<keyword evidence="1 2" id="KW-0808">Transferase</keyword>
<dbReference type="GO" id="GO:0061630">
    <property type="term" value="F:ubiquitin protein ligase activity"/>
    <property type="evidence" value="ECO:0007669"/>
    <property type="project" value="UniProtKB-UniRule"/>
</dbReference>
<evidence type="ECO:0000256" key="1">
    <source>
        <dbReference type="ARBA" id="ARBA00022679"/>
    </source>
</evidence>
<dbReference type="EMBL" id="BGPR01044317">
    <property type="protein sequence ID" value="GBO21063.1"/>
    <property type="molecule type" value="Genomic_DNA"/>
</dbReference>